<keyword evidence="1" id="KW-0812">Transmembrane</keyword>
<keyword evidence="1" id="KW-0472">Membrane</keyword>
<keyword evidence="1" id="KW-1133">Transmembrane helix</keyword>
<feature type="non-terminal residue" evidence="2">
    <location>
        <position position="31"/>
    </location>
</feature>
<proteinExistence type="predicted"/>
<comment type="caution">
    <text evidence="2">The sequence shown here is derived from an EMBL/GenBank/DDBJ whole genome shotgun (WGS) entry which is preliminary data.</text>
</comment>
<dbReference type="EMBL" id="BARU01004413">
    <property type="protein sequence ID" value="GAH20287.1"/>
    <property type="molecule type" value="Genomic_DNA"/>
</dbReference>
<gene>
    <name evidence="2" type="ORF">S03H2_08894</name>
</gene>
<accession>X1DJA4</accession>
<feature type="transmembrane region" description="Helical" evidence="1">
    <location>
        <begin position="7"/>
        <end position="26"/>
    </location>
</feature>
<evidence type="ECO:0000313" key="2">
    <source>
        <dbReference type="EMBL" id="GAH20287.1"/>
    </source>
</evidence>
<organism evidence="2">
    <name type="scientific">marine sediment metagenome</name>
    <dbReference type="NCBI Taxonomy" id="412755"/>
    <lineage>
        <taxon>unclassified sequences</taxon>
        <taxon>metagenomes</taxon>
        <taxon>ecological metagenomes</taxon>
    </lineage>
</organism>
<protein>
    <submittedName>
        <fullName evidence="2">Uncharacterized protein</fullName>
    </submittedName>
</protein>
<sequence length="31" mass="3687">MKKIFNVFILLGILFSSHLNYIYLPFCGEEH</sequence>
<reference evidence="2" key="1">
    <citation type="journal article" date="2014" name="Front. Microbiol.">
        <title>High frequency of phylogenetically diverse reductive dehalogenase-homologous genes in deep subseafloor sedimentary metagenomes.</title>
        <authorList>
            <person name="Kawai M."/>
            <person name="Futagami T."/>
            <person name="Toyoda A."/>
            <person name="Takaki Y."/>
            <person name="Nishi S."/>
            <person name="Hori S."/>
            <person name="Arai W."/>
            <person name="Tsubouchi T."/>
            <person name="Morono Y."/>
            <person name="Uchiyama I."/>
            <person name="Ito T."/>
            <person name="Fujiyama A."/>
            <person name="Inagaki F."/>
            <person name="Takami H."/>
        </authorList>
    </citation>
    <scope>NUCLEOTIDE SEQUENCE</scope>
    <source>
        <strain evidence="2">Expedition CK06-06</strain>
    </source>
</reference>
<evidence type="ECO:0000256" key="1">
    <source>
        <dbReference type="SAM" id="Phobius"/>
    </source>
</evidence>
<name>X1DJA4_9ZZZZ</name>
<dbReference type="AlphaFoldDB" id="X1DJA4"/>